<dbReference type="EMBL" id="CM026428">
    <property type="protein sequence ID" value="KAG0566277.1"/>
    <property type="molecule type" value="Genomic_DNA"/>
</dbReference>
<comment type="caution">
    <text evidence="1">The sequence shown here is derived from an EMBL/GenBank/DDBJ whole genome shotgun (WGS) entry which is preliminary data.</text>
</comment>
<dbReference type="AlphaFoldDB" id="A0A8T0H6D4"/>
<gene>
    <name evidence="1" type="ORF">KC19_7G051600</name>
</gene>
<dbReference type="Proteomes" id="UP000822688">
    <property type="component" value="Chromosome 7"/>
</dbReference>
<evidence type="ECO:0000313" key="2">
    <source>
        <dbReference type="Proteomes" id="UP000822688"/>
    </source>
</evidence>
<sequence length="53" mass="5905">MLAIICVIDFVHLTMTVVRNIFASSQSFELYVGQVVLLSSKALNKSGIFIKCR</sequence>
<accession>A0A8T0H6D4</accession>
<proteinExistence type="predicted"/>
<evidence type="ECO:0000313" key="1">
    <source>
        <dbReference type="EMBL" id="KAG0566277.1"/>
    </source>
</evidence>
<keyword evidence="2" id="KW-1185">Reference proteome</keyword>
<organism evidence="1 2">
    <name type="scientific">Ceratodon purpureus</name>
    <name type="common">Fire moss</name>
    <name type="synonym">Dicranum purpureum</name>
    <dbReference type="NCBI Taxonomy" id="3225"/>
    <lineage>
        <taxon>Eukaryota</taxon>
        <taxon>Viridiplantae</taxon>
        <taxon>Streptophyta</taxon>
        <taxon>Embryophyta</taxon>
        <taxon>Bryophyta</taxon>
        <taxon>Bryophytina</taxon>
        <taxon>Bryopsida</taxon>
        <taxon>Dicranidae</taxon>
        <taxon>Pseudoditrichales</taxon>
        <taxon>Ditrichaceae</taxon>
        <taxon>Ceratodon</taxon>
    </lineage>
</organism>
<reference evidence="1" key="1">
    <citation type="submission" date="2020-06" db="EMBL/GenBank/DDBJ databases">
        <title>WGS assembly of Ceratodon purpureus strain R40.</title>
        <authorList>
            <person name="Carey S.B."/>
            <person name="Jenkins J."/>
            <person name="Shu S."/>
            <person name="Lovell J.T."/>
            <person name="Sreedasyam A."/>
            <person name="Maumus F."/>
            <person name="Tiley G.P."/>
            <person name="Fernandez-Pozo N."/>
            <person name="Barry K."/>
            <person name="Chen C."/>
            <person name="Wang M."/>
            <person name="Lipzen A."/>
            <person name="Daum C."/>
            <person name="Saski C.A."/>
            <person name="Payton A.C."/>
            <person name="Mcbreen J.C."/>
            <person name="Conrad R.E."/>
            <person name="Kollar L.M."/>
            <person name="Olsson S."/>
            <person name="Huttunen S."/>
            <person name="Landis J.B."/>
            <person name="Wickett N.J."/>
            <person name="Johnson M.G."/>
            <person name="Rensing S.A."/>
            <person name="Grimwood J."/>
            <person name="Schmutz J."/>
            <person name="Mcdaniel S.F."/>
        </authorList>
    </citation>
    <scope>NUCLEOTIDE SEQUENCE</scope>
    <source>
        <strain evidence="1">R40</strain>
    </source>
</reference>
<protein>
    <submittedName>
        <fullName evidence="1">Uncharacterized protein</fullName>
    </submittedName>
</protein>
<name>A0A8T0H6D4_CERPU</name>